<evidence type="ECO:0000256" key="1">
    <source>
        <dbReference type="SAM" id="MobiDB-lite"/>
    </source>
</evidence>
<dbReference type="EMBL" id="GL380002">
    <property type="protein sequence ID" value="EGT41802.1"/>
    <property type="molecule type" value="Genomic_DNA"/>
</dbReference>
<accession>G0P0N8</accession>
<dbReference type="STRING" id="135651.G0P0N8"/>
<organism evidence="3">
    <name type="scientific">Caenorhabditis brenneri</name>
    <name type="common">Nematode worm</name>
    <dbReference type="NCBI Taxonomy" id="135651"/>
    <lineage>
        <taxon>Eukaryota</taxon>
        <taxon>Metazoa</taxon>
        <taxon>Ecdysozoa</taxon>
        <taxon>Nematoda</taxon>
        <taxon>Chromadorea</taxon>
        <taxon>Rhabditida</taxon>
        <taxon>Rhabditina</taxon>
        <taxon>Rhabditomorpha</taxon>
        <taxon>Rhabditoidea</taxon>
        <taxon>Rhabditidae</taxon>
        <taxon>Peloderinae</taxon>
        <taxon>Caenorhabditis</taxon>
    </lineage>
</organism>
<reference evidence="3" key="1">
    <citation type="submission" date="2011-07" db="EMBL/GenBank/DDBJ databases">
        <authorList>
            <consortium name="Caenorhabditis brenneri Sequencing and Analysis Consortium"/>
            <person name="Wilson R.K."/>
        </authorList>
    </citation>
    <scope>NUCLEOTIDE SEQUENCE [LARGE SCALE GENOMIC DNA]</scope>
    <source>
        <strain evidence="3">PB2801</strain>
    </source>
</reference>
<dbReference type="Proteomes" id="UP000008068">
    <property type="component" value="Unassembled WGS sequence"/>
</dbReference>
<dbReference type="AlphaFoldDB" id="G0P0N8"/>
<keyword evidence="3" id="KW-1185">Reference proteome</keyword>
<sequence length="155" mass="17041">MVNNEHTDMIRISAAKPHLRKSVTDTVARKVYGVIKVEDPIKVEGVLLNKPKIVFAGNKAASLPNSRGVPTDFNRAGNYAIAKELRNWEVVFNKKEEVVDGSVDNLRQEMKDSGMNALAPTITLIGQGSQPSTSLLCHPKRLPQPPKDQSSRAEI</sequence>
<proteinExistence type="predicted"/>
<name>G0P0N8_CAEBE</name>
<evidence type="ECO:0000313" key="3">
    <source>
        <dbReference type="Proteomes" id="UP000008068"/>
    </source>
</evidence>
<dbReference type="HOGENOM" id="CLU_1697055_0_0_1"/>
<feature type="region of interest" description="Disordered" evidence="1">
    <location>
        <begin position="129"/>
        <end position="155"/>
    </location>
</feature>
<protein>
    <submittedName>
        <fullName evidence="2">Uncharacterized protein</fullName>
    </submittedName>
</protein>
<dbReference type="eggNOG" id="KOG1041">
    <property type="taxonomic scope" value="Eukaryota"/>
</dbReference>
<evidence type="ECO:0000313" key="2">
    <source>
        <dbReference type="EMBL" id="EGT41802.1"/>
    </source>
</evidence>
<dbReference type="InParanoid" id="G0P0N8"/>
<gene>
    <name evidence="2" type="ORF">CAEBREN_05520</name>
</gene>
<dbReference type="OrthoDB" id="9981668at2759"/>